<sequence length="187" mass="20471">MENPAGVDWSRIPVPVEDGLAAHLPGMTLPSVRLAGTDGSVVDLSKLPGRSVIYIYPMTGRPDIPAPDGWDTIPGARGCTLQSCAFRDHFATLRDLGVRHLFGLSVQGTAYQKEAADRLHLPFPLLSDEGFALAGALKLPTLTVHGQRLLKRMTIVAKDGRIEHVFYPVFPPDRNADRVIEWLQDNP</sequence>
<dbReference type="PANTHER" id="PTHR42801">
    <property type="entry name" value="THIOREDOXIN-DEPENDENT PEROXIDE REDUCTASE"/>
    <property type="match status" value="1"/>
</dbReference>
<dbReference type="Pfam" id="PF08534">
    <property type="entry name" value="Redoxin"/>
    <property type="match status" value="1"/>
</dbReference>
<keyword evidence="1" id="KW-0575">Peroxidase</keyword>
<dbReference type="GO" id="GO:0008379">
    <property type="term" value="F:thioredoxin peroxidase activity"/>
    <property type="evidence" value="ECO:0007669"/>
    <property type="project" value="TreeGrafter"/>
</dbReference>
<dbReference type="GO" id="GO:0005737">
    <property type="term" value="C:cytoplasm"/>
    <property type="evidence" value="ECO:0007669"/>
    <property type="project" value="TreeGrafter"/>
</dbReference>
<dbReference type="InterPro" id="IPR013766">
    <property type="entry name" value="Thioredoxin_domain"/>
</dbReference>
<dbReference type="AlphaFoldDB" id="A0A1R3X060"/>
<dbReference type="Proteomes" id="UP000192455">
    <property type="component" value="Unassembled WGS sequence"/>
</dbReference>
<evidence type="ECO:0000256" key="1">
    <source>
        <dbReference type="ARBA" id="ARBA00022559"/>
    </source>
</evidence>
<dbReference type="GO" id="GO:0034599">
    <property type="term" value="P:cellular response to oxidative stress"/>
    <property type="evidence" value="ECO:0007669"/>
    <property type="project" value="TreeGrafter"/>
</dbReference>
<name>A0A1R3X060_9RHOB</name>
<organism evidence="7 8">
    <name type="scientific">Pontibaca methylaminivorans</name>
    <dbReference type="NCBI Taxonomy" id="515897"/>
    <lineage>
        <taxon>Bacteria</taxon>
        <taxon>Pseudomonadati</taxon>
        <taxon>Pseudomonadota</taxon>
        <taxon>Alphaproteobacteria</taxon>
        <taxon>Rhodobacterales</taxon>
        <taxon>Roseobacteraceae</taxon>
        <taxon>Pontibaca</taxon>
    </lineage>
</organism>
<evidence type="ECO:0000313" key="8">
    <source>
        <dbReference type="Proteomes" id="UP000192455"/>
    </source>
</evidence>
<accession>A0A1R3X060</accession>
<dbReference type="InterPro" id="IPR050924">
    <property type="entry name" value="Peroxiredoxin_BCP/PrxQ"/>
</dbReference>
<proteinExistence type="predicted"/>
<dbReference type="PANTHER" id="PTHR42801:SF21">
    <property type="entry name" value="BCPB PROTEIN"/>
    <property type="match status" value="1"/>
</dbReference>
<evidence type="ECO:0000256" key="2">
    <source>
        <dbReference type="ARBA" id="ARBA00022862"/>
    </source>
</evidence>
<evidence type="ECO:0000313" key="7">
    <source>
        <dbReference type="EMBL" id="SIT83477.1"/>
    </source>
</evidence>
<dbReference type="OrthoDB" id="5296483at2"/>
<dbReference type="STRING" id="515897.SAMN05421849_1914"/>
<evidence type="ECO:0000256" key="4">
    <source>
        <dbReference type="ARBA" id="ARBA00023157"/>
    </source>
</evidence>
<dbReference type="CDD" id="cd03017">
    <property type="entry name" value="PRX_BCP"/>
    <property type="match status" value="1"/>
</dbReference>
<keyword evidence="8" id="KW-1185">Reference proteome</keyword>
<dbReference type="InterPro" id="IPR036249">
    <property type="entry name" value="Thioredoxin-like_sf"/>
</dbReference>
<dbReference type="Gene3D" id="3.40.30.10">
    <property type="entry name" value="Glutaredoxin"/>
    <property type="match status" value="1"/>
</dbReference>
<dbReference type="GO" id="GO:0045454">
    <property type="term" value="P:cell redox homeostasis"/>
    <property type="evidence" value="ECO:0007669"/>
    <property type="project" value="TreeGrafter"/>
</dbReference>
<evidence type="ECO:0000256" key="3">
    <source>
        <dbReference type="ARBA" id="ARBA00023002"/>
    </source>
</evidence>
<feature type="domain" description="Thioredoxin" evidence="6">
    <location>
        <begin position="23"/>
        <end position="187"/>
    </location>
</feature>
<keyword evidence="2" id="KW-0049">Antioxidant</keyword>
<keyword evidence="5" id="KW-0676">Redox-active center</keyword>
<gene>
    <name evidence="7" type="ORF">SAMN05421849_1914</name>
</gene>
<dbReference type="EMBL" id="FTPS01000001">
    <property type="protein sequence ID" value="SIT83477.1"/>
    <property type="molecule type" value="Genomic_DNA"/>
</dbReference>
<dbReference type="PROSITE" id="PS51352">
    <property type="entry name" value="THIOREDOXIN_2"/>
    <property type="match status" value="1"/>
</dbReference>
<dbReference type="SUPFAM" id="SSF52833">
    <property type="entry name" value="Thioredoxin-like"/>
    <property type="match status" value="1"/>
</dbReference>
<keyword evidence="3" id="KW-0560">Oxidoreductase</keyword>
<dbReference type="InterPro" id="IPR013740">
    <property type="entry name" value="Redoxin"/>
</dbReference>
<evidence type="ECO:0000259" key="6">
    <source>
        <dbReference type="PROSITE" id="PS51352"/>
    </source>
</evidence>
<keyword evidence="4" id="KW-1015">Disulfide bond</keyword>
<evidence type="ECO:0000256" key="5">
    <source>
        <dbReference type="ARBA" id="ARBA00023284"/>
    </source>
</evidence>
<reference evidence="7 8" key="1">
    <citation type="submission" date="2017-01" db="EMBL/GenBank/DDBJ databases">
        <authorList>
            <person name="Mah S.A."/>
            <person name="Swanson W.J."/>
            <person name="Moy G.W."/>
            <person name="Vacquier V.D."/>
        </authorList>
    </citation>
    <scope>NUCLEOTIDE SEQUENCE [LARGE SCALE GENOMIC DNA]</scope>
    <source>
        <strain evidence="7 8">DSM 21219</strain>
    </source>
</reference>
<protein>
    <submittedName>
        <fullName evidence="7">Peroxiredoxin</fullName>
    </submittedName>
</protein>